<feature type="transmembrane region" description="Helical" evidence="2">
    <location>
        <begin position="15"/>
        <end position="38"/>
    </location>
</feature>
<evidence type="ECO:0000313" key="3">
    <source>
        <dbReference type="EMBL" id="CAK9269202.1"/>
    </source>
</evidence>
<reference evidence="3 4" key="1">
    <citation type="submission" date="2024-02" db="EMBL/GenBank/DDBJ databases">
        <authorList>
            <consortium name="ELIXIR-Norway"/>
            <consortium name="Elixir Norway"/>
        </authorList>
    </citation>
    <scope>NUCLEOTIDE SEQUENCE [LARGE SCALE GENOMIC DNA]</scope>
</reference>
<evidence type="ECO:0000256" key="1">
    <source>
        <dbReference type="SAM" id="MobiDB-lite"/>
    </source>
</evidence>
<name>A0ABP0WUZ6_9BRYO</name>
<proteinExistence type="predicted"/>
<keyword evidence="2" id="KW-0812">Transmembrane</keyword>
<dbReference type="EMBL" id="OZ020097">
    <property type="protein sequence ID" value="CAK9269202.1"/>
    <property type="molecule type" value="Genomic_DNA"/>
</dbReference>
<feature type="compositionally biased region" description="Polar residues" evidence="1">
    <location>
        <begin position="58"/>
        <end position="69"/>
    </location>
</feature>
<evidence type="ECO:0000313" key="4">
    <source>
        <dbReference type="Proteomes" id="UP001497444"/>
    </source>
</evidence>
<organism evidence="3 4">
    <name type="scientific">Sphagnum jensenii</name>
    <dbReference type="NCBI Taxonomy" id="128206"/>
    <lineage>
        <taxon>Eukaryota</taxon>
        <taxon>Viridiplantae</taxon>
        <taxon>Streptophyta</taxon>
        <taxon>Embryophyta</taxon>
        <taxon>Bryophyta</taxon>
        <taxon>Sphagnophytina</taxon>
        <taxon>Sphagnopsida</taxon>
        <taxon>Sphagnales</taxon>
        <taxon>Sphagnaceae</taxon>
        <taxon>Sphagnum</taxon>
    </lineage>
</organism>
<gene>
    <name evidence="3" type="ORF">CSSPJE1EN1_LOCUS14680</name>
</gene>
<protein>
    <submittedName>
        <fullName evidence="3">Uncharacterized protein</fullName>
    </submittedName>
</protein>
<accession>A0ABP0WUZ6</accession>
<sequence length="198" mass="20348">MGSTSTASSAGTSTVSAGAAGVFLGVGCISIFAMGKLLQYVYEMGQRSAAGGRGKLSAHNTSNPSSENPRFSAWCIREPNLVTRVETNEQDQANGIASSSSGDQTATTSTDVATLLLSPPNSEMLEVIVQSPPTSSTDEIATNSTTSSFLAPTNAEVGPSEFASTSSGHQPATHFTMADVFVATYGMLADLISFASLF</sequence>
<dbReference type="Proteomes" id="UP001497444">
    <property type="component" value="Chromosome 2"/>
</dbReference>
<feature type="region of interest" description="Disordered" evidence="1">
    <location>
        <begin position="51"/>
        <end position="71"/>
    </location>
</feature>
<keyword evidence="4" id="KW-1185">Reference proteome</keyword>
<keyword evidence="2" id="KW-0472">Membrane</keyword>
<keyword evidence="2" id="KW-1133">Transmembrane helix</keyword>
<evidence type="ECO:0000256" key="2">
    <source>
        <dbReference type="SAM" id="Phobius"/>
    </source>
</evidence>